<feature type="domain" description="Ketosynthase family 3 (KS3)" evidence="4">
    <location>
        <begin position="1"/>
        <end position="397"/>
    </location>
</feature>
<dbReference type="EC" id="2.3.1.179" evidence="5"/>
<dbReference type="InterPro" id="IPR014030">
    <property type="entry name" value="Ketoacyl_synth_N"/>
</dbReference>
<evidence type="ECO:0000313" key="5">
    <source>
        <dbReference type="EMBL" id="CBL16355.1"/>
    </source>
</evidence>
<dbReference type="Gene3D" id="3.40.47.10">
    <property type="match status" value="1"/>
</dbReference>
<keyword evidence="2 3" id="KW-0808">Transferase</keyword>
<dbReference type="AlphaFoldDB" id="D4L9R0"/>
<dbReference type="KEGG" id="rch:RUM_00800"/>
<evidence type="ECO:0000256" key="1">
    <source>
        <dbReference type="ARBA" id="ARBA00008467"/>
    </source>
</evidence>
<evidence type="ECO:0000256" key="2">
    <source>
        <dbReference type="ARBA" id="ARBA00022679"/>
    </source>
</evidence>
<evidence type="ECO:0000256" key="3">
    <source>
        <dbReference type="RuleBase" id="RU003694"/>
    </source>
</evidence>
<dbReference type="Pfam" id="PF00109">
    <property type="entry name" value="ketoacyl-synt"/>
    <property type="match status" value="1"/>
</dbReference>
<dbReference type="InterPro" id="IPR014031">
    <property type="entry name" value="Ketoacyl_synth_C"/>
</dbReference>
<comment type="similarity">
    <text evidence="1 3">Belongs to the thiolase-like superfamily. Beta-ketoacyl-ACP synthases family.</text>
</comment>
<dbReference type="Pfam" id="PF02801">
    <property type="entry name" value="Ketoacyl-synt_C"/>
    <property type="match status" value="1"/>
</dbReference>
<dbReference type="PROSITE" id="PS00606">
    <property type="entry name" value="KS3_1"/>
    <property type="match status" value="1"/>
</dbReference>
<reference evidence="5" key="2">
    <citation type="submission" date="2010-03" db="EMBL/GenBank/DDBJ databases">
        <authorList>
            <person name="Pajon A."/>
        </authorList>
    </citation>
    <scope>NUCLEOTIDE SEQUENCE</scope>
    <source>
        <strain evidence="5">Type strain: 18P13</strain>
    </source>
</reference>
<dbReference type="Proteomes" id="UP000007054">
    <property type="component" value="Chromosome"/>
</dbReference>
<dbReference type="PANTHER" id="PTHR11712">
    <property type="entry name" value="POLYKETIDE SYNTHASE-RELATED"/>
    <property type="match status" value="1"/>
</dbReference>
<dbReference type="CDD" id="cd00834">
    <property type="entry name" value="KAS_I_II"/>
    <property type="match status" value="1"/>
</dbReference>
<dbReference type="PROSITE" id="PS52004">
    <property type="entry name" value="KS3_2"/>
    <property type="match status" value="1"/>
</dbReference>
<sequence>MNRVAITGLAPITAMGTGKAFFEHLLKKEAVIRRIPPEYTGAPLSTGWYVPFPEVDYKPFGRDFLRMSAMASRNACTGAAAALLALKDAGLEQPDPDTAVFFGVGAPHSQEVVKGYRSITEHKPMHPCTNPMIMTNSVPAWISILLGIHGVSQVVSTACASGTSAIGEAYLHIRSGRGSMAICGGADDLACDEGMMLRSFDVLGALTKAEDGIPRAFSQERSGFLFSEGAACALILEEYASARKRGARIYAEITGYAATCDAYHIVQMPPVPTQIIRMLEQLTVGEQIDYYNAHGTGTPVNDRTEQLALTETFGERAASIPVTSVKGILGHTIGASGAIEAAVCAYSLHNQVIHGNLLGTPLPGLCLPEESREVSIRTAISASFGFGGHNAALKFRREEPA</sequence>
<gene>
    <name evidence="5" type="ordered locus">RUM_00800</name>
</gene>
<dbReference type="RefSeq" id="WP_015557263.1">
    <property type="nucleotide sequence ID" value="NC_021039.1"/>
</dbReference>
<dbReference type="SMART" id="SM00825">
    <property type="entry name" value="PKS_KS"/>
    <property type="match status" value="1"/>
</dbReference>
<dbReference type="EMBL" id="FP929052">
    <property type="protein sequence ID" value="CBL16355.1"/>
    <property type="molecule type" value="Genomic_DNA"/>
</dbReference>
<dbReference type="InterPro" id="IPR020841">
    <property type="entry name" value="PKS_Beta-ketoAc_synthase_dom"/>
</dbReference>
<dbReference type="InterPro" id="IPR000794">
    <property type="entry name" value="Beta-ketoacyl_synthase"/>
</dbReference>
<name>D4L9R0_RUMC1</name>
<evidence type="ECO:0000259" key="4">
    <source>
        <dbReference type="PROSITE" id="PS52004"/>
    </source>
</evidence>
<dbReference type="PANTHER" id="PTHR11712:SF336">
    <property type="entry name" value="3-OXOACYL-[ACYL-CARRIER-PROTEIN] SYNTHASE, MITOCHONDRIAL"/>
    <property type="match status" value="1"/>
</dbReference>
<dbReference type="STRING" id="213810.RUM_00800"/>
<dbReference type="GO" id="GO:0006633">
    <property type="term" value="P:fatty acid biosynthetic process"/>
    <property type="evidence" value="ECO:0007669"/>
    <property type="project" value="InterPro"/>
</dbReference>
<dbReference type="InterPro" id="IPR018201">
    <property type="entry name" value="Ketoacyl_synth_AS"/>
</dbReference>
<keyword evidence="6" id="KW-1185">Reference proteome</keyword>
<proteinExistence type="inferred from homology"/>
<protein>
    <submittedName>
        <fullName evidence="5">3-oxoacyl-(Acyl-carrier-protein) synthase</fullName>
        <ecNumber evidence="5">2.3.1.179</ecNumber>
    </submittedName>
</protein>
<keyword evidence="5" id="KW-0012">Acyltransferase</keyword>
<reference evidence="5" key="1">
    <citation type="submission" date="2010-03" db="EMBL/GenBank/DDBJ databases">
        <title>The genome sequence of Ruminococcus sp. 18P13.</title>
        <authorList>
            <consortium name="metaHIT consortium -- http://www.metahit.eu/"/>
            <person name="Pajon A."/>
            <person name="Turner K."/>
            <person name="Parkhill J."/>
            <person name="Bernalier A."/>
        </authorList>
    </citation>
    <scope>NUCLEOTIDE SEQUENCE [LARGE SCALE GENOMIC DNA]</scope>
    <source>
        <strain evidence="5">Type strain: 18P13</strain>
    </source>
</reference>
<dbReference type="InterPro" id="IPR016039">
    <property type="entry name" value="Thiolase-like"/>
</dbReference>
<evidence type="ECO:0000313" key="6">
    <source>
        <dbReference type="Proteomes" id="UP000007054"/>
    </source>
</evidence>
<dbReference type="GO" id="GO:0004315">
    <property type="term" value="F:3-oxoacyl-[acyl-carrier-protein] synthase activity"/>
    <property type="evidence" value="ECO:0007669"/>
    <property type="project" value="UniProtKB-EC"/>
</dbReference>
<accession>D4L9R0</accession>
<dbReference type="GeneID" id="83154941"/>
<dbReference type="SUPFAM" id="SSF53901">
    <property type="entry name" value="Thiolase-like"/>
    <property type="match status" value="2"/>
</dbReference>
<dbReference type="PATRIC" id="fig|213810.4.peg.668"/>
<organism evidence="5 6">
    <name type="scientific">Ruminococcus champanellensis (strain DSM 18848 / JCM 17042 / KCTC 15320 / 18P13)</name>
    <dbReference type="NCBI Taxonomy" id="213810"/>
    <lineage>
        <taxon>Bacteria</taxon>
        <taxon>Bacillati</taxon>
        <taxon>Bacillota</taxon>
        <taxon>Clostridia</taxon>
        <taxon>Eubacteriales</taxon>
        <taxon>Oscillospiraceae</taxon>
        <taxon>Ruminococcus</taxon>
    </lineage>
</organism>
<dbReference type="HOGENOM" id="CLU_000022_69_2_9"/>